<keyword evidence="7" id="KW-0813">Transport</keyword>
<name>A0A1Y5RYQ4_9RHOB</name>
<dbReference type="InterPro" id="IPR004681">
    <property type="entry name" value="TRAP_DctM"/>
</dbReference>
<proteinExistence type="inferred from homology"/>
<keyword evidence="2" id="KW-1003">Cell membrane</keyword>
<dbReference type="RefSeq" id="WP_085835519.1">
    <property type="nucleotide sequence ID" value="NZ_FWFS01000002.1"/>
</dbReference>
<gene>
    <name evidence="9" type="primary">siaT_4</name>
    <name evidence="9" type="ORF">AQS8620_00768</name>
</gene>
<dbReference type="GO" id="GO:0022857">
    <property type="term" value="F:transmembrane transporter activity"/>
    <property type="evidence" value="ECO:0007669"/>
    <property type="project" value="UniProtKB-UniRule"/>
</dbReference>
<keyword evidence="3 7" id="KW-0997">Cell inner membrane</keyword>
<evidence type="ECO:0000256" key="2">
    <source>
        <dbReference type="ARBA" id="ARBA00022475"/>
    </source>
</evidence>
<feature type="transmembrane region" description="Helical" evidence="7">
    <location>
        <begin position="30"/>
        <end position="50"/>
    </location>
</feature>
<feature type="transmembrane region" description="Helical" evidence="7">
    <location>
        <begin position="308"/>
        <end position="333"/>
    </location>
</feature>
<feature type="transmembrane region" description="Helical" evidence="7">
    <location>
        <begin position="248"/>
        <end position="271"/>
    </location>
</feature>
<dbReference type="OrthoDB" id="9790209at2"/>
<dbReference type="EMBL" id="FWFS01000002">
    <property type="protein sequence ID" value="SLN25994.1"/>
    <property type="molecule type" value="Genomic_DNA"/>
</dbReference>
<evidence type="ECO:0000256" key="1">
    <source>
        <dbReference type="ARBA" id="ARBA00004429"/>
    </source>
</evidence>
<accession>A0A1Y5RYQ4</accession>
<evidence type="ECO:0000256" key="5">
    <source>
        <dbReference type="ARBA" id="ARBA00022989"/>
    </source>
</evidence>
<comment type="function">
    <text evidence="7">Part of the tripartite ATP-independent periplasmic (TRAP) transport system.</text>
</comment>
<feature type="transmembrane region" description="Helical" evidence="7">
    <location>
        <begin position="99"/>
        <end position="119"/>
    </location>
</feature>
<feature type="domain" description="TRAP C4-dicarboxylate transport system permease DctM subunit" evidence="8">
    <location>
        <begin position="13"/>
        <end position="430"/>
    </location>
</feature>
<dbReference type="AlphaFoldDB" id="A0A1Y5RYQ4"/>
<dbReference type="Proteomes" id="UP000193862">
    <property type="component" value="Unassembled WGS sequence"/>
</dbReference>
<dbReference type="PIRSF" id="PIRSF006066">
    <property type="entry name" value="HI0050"/>
    <property type="match status" value="1"/>
</dbReference>
<organism evidence="9 10">
    <name type="scientific">Aquimixticola soesokkakensis</name>
    <dbReference type="NCBI Taxonomy" id="1519096"/>
    <lineage>
        <taxon>Bacteria</taxon>
        <taxon>Pseudomonadati</taxon>
        <taxon>Pseudomonadota</taxon>
        <taxon>Alphaproteobacteria</taxon>
        <taxon>Rhodobacterales</taxon>
        <taxon>Paracoccaceae</taxon>
        <taxon>Aquimixticola</taxon>
    </lineage>
</organism>
<comment type="subunit">
    <text evidence="7">The complex comprises the extracytoplasmic solute receptor protein and the two transmembrane proteins.</text>
</comment>
<reference evidence="9 10" key="1">
    <citation type="submission" date="2017-03" db="EMBL/GenBank/DDBJ databases">
        <authorList>
            <person name="Afonso C.L."/>
            <person name="Miller P.J."/>
            <person name="Scott M.A."/>
            <person name="Spackman E."/>
            <person name="Goraichik I."/>
            <person name="Dimitrov K.M."/>
            <person name="Suarez D.L."/>
            <person name="Swayne D.E."/>
        </authorList>
    </citation>
    <scope>NUCLEOTIDE SEQUENCE [LARGE SCALE GENOMIC DNA]</scope>
    <source>
        <strain evidence="9 10">CECT 8620</strain>
    </source>
</reference>
<keyword evidence="5 7" id="KW-1133">Transmembrane helix</keyword>
<feature type="transmembrane region" description="Helical" evidence="7">
    <location>
        <begin position="406"/>
        <end position="430"/>
    </location>
</feature>
<dbReference type="InterPro" id="IPR010656">
    <property type="entry name" value="DctM"/>
</dbReference>
<evidence type="ECO:0000256" key="4">
    <source>
        <dbReference type="ARBA" id="ARBA00022692"/>
    </source>
</evidence>
<protein>
    <recommendedName>
        <fullName evidence="7">TRAP transporter large permease protein</fullName>
    </recommendedName>
</protein>
<dbReference type="PANTHER" id="PTHR33362">
    <property type="entry name" value="SIALIC ACID TRAP TRANSPORTER PERMEASE PROTEIN SIAT-RELATED"/>
    <property type="match status" value="1"/>
</dbReference>
<evidence type="ECO:0000256" key="6">
    <source>
        <dbReference type="ARBA" id="ARBA00023136"/>
    </source>
</evidence>
<dbReference type="GO" id="GO:0005886">
    <property type="term" value="C:plasma membrane"/>
    <property type="evidence" value="ECO:0007669"/>
    <property type="project" value="UniProtKB-SubCell"/>
</dbReference>
<comment type="subcellular location">
    <subcellularLocation>
        <location evidence="1 7">Cell inner membrane</location>
        <topology evidence="1 7">Multi-pass membrane protein</topology>
    </subcellularLocation>
</comment>
<evidence type="ECO:0000313" key="9">
    <source>
        <dbReference type="EMBL" id="SLN25994.1"/>
    </source>
</evidence>
<keyword evidence="6 7" id="KW-0472">Membrane</keyword>
<evidence type="ECO:0000256" key="7">
    <source>
        <dbReference type="RuleBase" id="RU369079"/>
    </source>
</evidence>
<dbReference type="NCBIfam" id="TIGR00786">
    <property type="entry name" value="dctM"/>
    <property type="match status" value="1"/>
</dbReference>
<evidence type="ECO:0000259" key="8">
    <source>
        <dbReference type="Pfam" id="PF06808"/>
    </source>
</evidence>
<feature type="transmembrane region" description="Helical" evidence="7">
    <location>
        <begin position="367"/>
        <end position="394"/>
    </location>
</feature>
<feature type="transmembrane region" description="Helical" evidence="7">
    <location>
        <begin position="283"/>
        <end position="302"/>
    </location>
</feature>
<feature type="transmembrane region" description="Helical" evidence="7">
    <location>
        <begin position="340"/>
        <end position="361"/>
    </location>
</feature>
<keyword evidence="10" id="KW-1185">Reference proteome</keyword>
<dbReference type="Pfam" id="PF06808">
    <property type="entry name" value="DctM"/>
    <property type="match status" value="1"/>
</dbReference>
<feature type="transmembrane region" description="Helical" evidence="7">
    <location>
        <begin position="62"/>
        <end position="87"/>
    </location>
</feature>
<keyword evidence="4 7" id="KW-0812">Transmembrane</keyword>
<feature type="transmembrane region" description="Helical" evidence="7">
    <location>
        <begin position="173"/>
        <end position="199"/>
    </location>
</feature>
<feature type="transmembrane region" description="Helical" evidence="7">
    <location>
        <begin position="220"/>
        <end position="242"/>
    </location>
</feature>
<feature type="transmembrane region" description="Helical" evidence="7">
    <location>
        <begin position="140"/>
        <end position="167"/>
    </location>
</feature>
<comment type="similarity">
    <text evidence="7">Belongs to the TRAP transporter large permease family.</text>
</comment>
<evidence type="ECO:0000313" key="10">
    <source>
        <dbReference type="Proteomes" id="UP000193862"/>
    </source>
</evidence>
<evidence type="ECO:0000256" key="3">
    <source>
        <dbReference type="ARBA" id="ARBA00022519"/>
    </source>
</evidence>
<dbReference type="PANTHER" id="PTHR33362:SF5">
    <property type="entry name" value="C4-DICARBOXYLATE TRAP TRANSPORTER LARGE PERMEASE PROTEIN DCTM"/>
    <property type="match status" value="1"/>
</dbReference>
<sequence>MDAFTIAVLMTLALLLAIFARAPIAFAMGAVGAAGYMVLASPGALVAYMSTSWVDKFMSYEFAIVPLFILMGHLATRTGISAALFGASNAWIGHYRGGLAMASVAGCAMFGAISGSSLATASTMARVALPEMRKHGYSGALSAGSLAAGGTLGILIPPSVVLIIYALLTEQNIVKLFLAATLPGILAVVGFFIAIAIYVRLFPEEGPTGDKADLATRLRSLGGIWHIVLIFVVVLGGIYGGFFTPAEGASVGVVMTLVMGVTIGGLTFRGLIDCLIDTAASSAMIFAIVFGADVFNVALALSRMPAEVAQYFAMADIAPMVVLIGMIVFYLIMGCVMDSLSMILLTVPVFFPTIMALDFGMMPEQQAMWFGIITLVVVEMGMITPPVGMNLFVISTMARDIATREIFRGAVPFICAEFIRITILVAFPWLSYWLVQVVTS</sequence>